<dbReference type="InterPro" id="IPR024072">
    <property type="entry name" value="DHFR-like_dom_sf"/>
</dbReference>
<protein>
    <recommendedName>
        <fullName evidence="3 8">Dihydrofolate reductase</fullName>
        <ecNumber evidence="3 8">1.5.1.3</ecNumber>
    </recommendedName>
</protein>
<dbReference type="InterPro" id="IPR001796">
    <property type="entry name" value="DHFR_dom"/>
</dbReference>
<dbReference type="Proteomes" id="UP001595528">
    <property type="component" value="Unassembled WGS sequence"/>
</dbReference>
<dbReference type="PIRSF" id="PIRSF000194">
    <property type="entry name" value="DHFR"/>
    <property type="match status" value="1"/>
</dbReference>
<organism evidence="11 12">
    <name type="scientific">Marinibaculum pumilum</name>
    <dbReference type="NCBI Taxonomy" id="1766165"/>
    <lineage>
        <taxon>Bacteria</taxon>
        <taxon>Pseudomonadati</taxon>
        <taxon>Pseudomonadota</taxon>
        <taxon>Alphaproteobacteria</taxon>
        <taxon>Rhodospirillales</taxon>
        <taxon>Rhodospirillaceae</taxon>
        <taxon>Marinibaculum</taxon>
    </lineage>
</organism>
<comment type="similarity">
    <text evidence="2 8 9">Belongs to the dihydrofolate reductase family.</text>
</comment>
<dbReference type="PROSITE" id="PS51330">
    <property type="entry name" value="DHFR_2"/>
    <property type="match status" value="1"/>
</dbReference>
<dbReference type="GO" id="GO:0004146">
    <property type="term" value="F:dihydrofolate reductase activity"/>
    <property type="evidence" value="ECO:0007669"/>
    <property type="project" value="UniProtKB-EC"/>
</dbReference>
<evidence type="ECO:0000256" key="8">
    <source>
        <dbReference type="PIRNR" id="PIRNR000194"/>
    </source>
</evidence>
<evidence type="ECO:0000256" key="3">
    <source>
        <dbReference type="ARBA" id="ARBA00012856"/>
    </source>
</evidence>
<sequence>MRLTLIAAVAANGVIGRDNDLPWHIPEDLRRFRRLTMGHPILMGRHTHESILARRGRPLDGRLSVVVSTSMAAQAPAEARRDDGLAVVPDLPAALDLARATGAGEAFVIGGAGLYRASLPVADRLDLARIDIPVAGDVSFPDWEPADWVLVERRPGTTEVEIDSRKAGYAFEVWDRSTG</sequence>
<evidence type="ECO:0000256" key="1">
    <source>
        <dbReference type="ARBA" id="ARBA00004903"/>
    </source>
</evidence>
<reference evidence="12" key="1">
    <citation type="journal article" date="2019" name="Int. J. Syst. Evol. Microbiol.">
        <title>The Global Catalogue of Microorganisms (GCM) 10K type strain sequencing project: providing services to taxonomists for standard genome sequencing and annotation.</title>
        <authorList>
            <consortium name="The Broad Institute Genomics Platform"/>
            <consortium name="The Broad Institute Genome Sequencing Center for Infectious Disease"/>
            <person name="Wu L."/>
            <person name="Ma J."/>
        </authorList>
    </citation>
    <scope>NUCLEOTIDE SEQUENCE [LARGE SCALE GENOMIC DNA]</scope>
    <source>
        <strain evidence="12">KCTC 42964</strain>
    </source>
</reference>
<evidence type="ECO:0000256" key="6">
    <source>
        <dbReference type="ARBA" id="ARBA00023002"/>
    </source>
</evidence>
<feature type="domain" description="DHFR" evidence="10">
    <location>
        <begin position="2"/>
        <end position="176"/>
    </location>
</feature>
<dbReference type="CDD" id="cd00209">
    <property type="entry name" value="DHFR"/>
    <property type="match status" value="1"/>
</dbReference>
<evidence type="ECO:0000259" key="10">
    <source>
        <dbReference type="PROSITE" id="PS51330"/>
    </source>
</evidence>
<dbReference type="SUPFAM" id="SSF53597">
    <property type="entry name" value="Dihydrofolate reductase-like"/>
    <property type="match status" value="1"/>
</dbReference>
<evidence type="ECO:0000313" key="11">
    <source>
        <dbReference type="EMBL" id="MFC3227821.1"/>
    </source>
</evidence>
<proteinExistence type="inferred from homology"/>
<keyword evidence="5 8" id="KW-0521">NADP</keyword>
<name>A0ABV7KZH6_9PROT</name>
<dbReference type="RefSeq" id="WP_379900320.1">
    <property type="nucleotide sequence ID" value="NZ_JBHRTR010000025.1"/>
</dbReference>
<evidence type="ECO:0000313" key="12">
    <source>
        <dbReference type="Proteomes" id="UP001595528"/>
    </source>
</evidence>
<dbReference type="EMBL" id="JBHRTR010000025">
    <property type="protein sequence ID" value="MFC3227821.1"/>
    <property type="molecule type" value="Genomic_DNA"/>
</dbReference>
<dbReference type="Gene3D" id="3.40.430.10">
    <property type="entry name" value="Dihydrofolate Reductase, subunit A"/>
    <property type="match status" value="1"/>
</dbReference>
<comment type="pathway">
    <text evidence="1 8">Cofactor biosynthesis; tetrahydrofolate biosynthesis; 5,6,7,8-tetrahydrofolate from 7,8-dihydrofolate: step 1/1.</text>
</comment>
<accession>A0ABV7KZH6</accession>
<evidence type="ECO:0000256" key="4">
    <source>
        <dbReference type="ARBA" id="ARBA00022563"/>
    </source>
</evidence>
<dbReference type="PRINTS" id="PR00070">
    <property type="entry name" value="DHFR"/>
</dbReference>
<evidence type="ECO:0000256" key="7">
    <source>
        <dbReference type="ARBA" id="ARBA00025067"/>
    </source>
</evidence>
<keyword evidence="12" id="KW-1185">Reference proteome</keyword>
<keyword evidence="4 8" id="KW-0554">One-carbon metabolism</keyword>
<comment type="function">
    <text evidence="7 8">Key enzyme in folate metabolism. Catalyzes an essential reaction for de novo glycine and purine synthesis, and for DNA precursor synthesis.</text>
</comment>
<dbReference type="InterPro" id="IPR017925">
    <property type="entry name" value="DHFR_CS"/>
</dbReference>
<comment type="caution">
    <text evidence="11">The sequence shown here is derived from an EMBL/GenBank/DDBJ whole genome shotgun (WGS) entry which is preliminary data.</text>
</comment>
<evidence type="ECO:0000256" key="9">
    <source>
        <dbReference type="RuleBase" id="RU004474"/>
    </source>
</evidence>
<evidence type="ECO:0000256" key="2">
    <source>
        <dbReference type="ARBA" id="ARBA00009539"/>
    </source>
</evidence>
<dbReference type="Pfam" id="PF00186">
    <property type="entry name" value="DHFR_1"/>
    <property type="match status" value="1"/>
</dbReference>
<dbReference type="InterPro" id="IPR012259">
    <property type="entry name" value="DHFR"/>
</dbReference>
<evidence type="ECO:0000256" key="5">
    <source>
        <dbReference type="ARBA" id="ARBA00022857"/>
    </source>
</evidence>
<comment type="catalytic activity">
    <reaction evidence="8">
        <text>(6S)-5,6,7,8-tetrahydrofolate + NADP(+) = 7,8-dihydrofolate + NADPH + H(+)</text>
        <dbReference type="Rhea" id="RHEA:15009"/>
        <dbReference type="ChEBI" id="CHEBI:15378"/>
        <dbReference type="ChEBI" id="CHEBI:57451"/>
        <dbReference type="ChEBI" id="CHEBI:57453"/>
        <dbReference type="ChEBI" id="CHEBI:57783"/>
        <dbReference type="ChEBI" id="CHEBI:58349"/>
        <dbReference type="EC" id="1.5.1.3"/>
    </reaction>
</comment>
<dbReference type="PANTHER" id="PTHR48069:SF3">
    <property type="entry name" value="DIHYDROFOLATE REDUCTASE"/>
    <property type="match status" value="1"/>
</dbReference>
<dbReference type="EC" id="1.5.1.3" evidence="3 8"/>
<dbReference type="PROSITE" id="PS00075">
    <property type="entry name" value="DHFR_1"/>
    <property type="match status" value="1"/>
</dbReference>
<dbReference type="PANTHER" id="PTHR48069">
    <property type="entry name" value="DIHYDROFOLATE REDUCTASE"/>
    <property type="match status" value="1"/>
</dbReference>
<keyword evidence="6 8" id="KW-0560">Oxidoreductase</keyword>
<gene>
    <name evidence="11" type="ORF">ACFOGJ_11295</name>
</gene>